<dbReference type="InterPro" id="IPR029063">
    <property type="entry name" value="SAM-dependent_MTases_sf"/>
</dbReference>
<dbReference type="InterPro" id="IPR001525">
    <property type="entry name" value="C5_MeTfrase"/>
</dbReference>
<dbReference type="GO" id="GO:0008168">
    <property type="term" value="F:methyltransferase activity"/>
    <property type="evidence" value="ECO:0007669"/>
    <property type="project" value="UniProtKB-KW"/>
</dbReference>
<evidence type="ECO:0000313" key="3">
    <source>
        <dbReference type="EMBL" id="AHJ87217.1"/>
    </source>
</evidence>
<evidence type="ECO:0000256" key="1">
    <source>
        <dbReference type="ARBA" id="ARBA00022603"/>
    </source>
</evidence>
<dbReference type="KEGG" id="vg:24723443"/>
<accession>A0A0E3D9R0</accession>
<reference evidence="3 4" key="2">
    <citation type="journal article" date="2015" name="Arch. Virol.">
        <title>Complete genome sequence analysis and identification of putative metallo-beta-lactamase and SpoIIIE homologs in Bacillus cereus group phage BCP8-2, a new member of the proposed Bastille-like group.</title>
        <authorList>
            <person name="Asare P.T."/>
            <person name="Bandara N."/>
            <person name="Jeong T.Y."/>
            <person name="Ryu S."/>
            <person name="Klumpp J."/>
            <person name="Kim K.P."/>
        </authorList>
    </citation>
    <scope>NUCLEOTIDE SEQUENCE [LARGE SCALE GENOMIC DNA]</scope>
    <source>
        <strain evidence="3">BCP8-2</strain>
    </source>
</reference>
<organism evidence="3 4">
    <name type="scientific">Bacillus phage BCP8-2</name>
    <dbReference type="NCBI Taxonomy" id="1129192"/>
    <lineage>
        <taxon>Viruses</taxon>
        <taxon>Duplodnaviria</taxon>
        <taxon>Heunggongvirae</taxon>
        <taxon>Uroviricota</taxon>
        <taxon>Caudoviricetes</taxon>
        <taxon>Herelleviridae</taxon>
        <taxon>Bastillevirinae</taxon>
        <taxon>Caeruleovirus</taxon>
        <taxon>Caeruleovirus BCP82</taxon>
    </lineage>
</organism>
<gene>
    <name evidence="3" type="ORF">BCP8-2_179</name>
</gene>
<keyword evidence="1 3" id="KW-0489">Methyltransferase</keyword>
<evidence type="ECO:0000256" key="2">
    <source>
        <dbReference type="ARBA" id="ARBA00022679"/>
    </source>
</evidence>
<dbReference type="Proteomes" id="UP000033014">
    <property type="component" value="Segment"/>
</dbReference>
<dbReference type="GeneID" id="24723443"/>
<dbReference type="GO" id="GO:0032259">
    <property type="term" value="P:methylation"/>
    <property type="evidence" value="ECO:0007669"/>
    <property type="project" value="UniProtKB-KW"/>
</dbReference>
<dbReference type="OrthoDB" id="6754at10239"/>
<keyword evidence="4" id="KW-1185">Reference proteome</keyword>
<dbReference type="RefSeq" id="YP_009149740.1">
    <property type="nucleotide sequence ID" value="NC_027355.1"/>
</dbReference>
<dbReference type="Pfam" id="PF00145">
    <property type="entry name" value="DNA_methylase"/>
    <property type="match status" value="1"/>
</dbReference>
<dbReference type="EMBL" id="KJ081346">
    <property type="protein sequence ID" value="AHJ87217.1"/>
    <property type="molecule type" value="Genomic_DNA"/>
</dbReference>
<name>A0A0E3D9R0_9CAUD</name>
<reference evidence="4" key="1">
    <citation type="submission" date="2014-01" db="EMBL/GenBank/DDBJ databases">
        <title>Genomic and Proteomic Analysis of Broad Host Range Virulent Bacillus Group Phage BCP8-2 Leading To the Creation of New Genus within Myoviruses.</title>
        <authorList>
            <person name="Bandara N."/>
            <person name="Asare P.T."/>
            <person name="Kim K.P."/>
        </authorList>
    </citation>
    <scope>NUCLEOTIDE SEQUENCE [LARGE SCALE GENOMIC DNA]</scope>
</reference>
<dbReference type="Gene3D" id="3.40.50.150">
    <property type="entry name" value="Vaccinia Virus protein VP39"/>
    <property type="match status" value="1"/>
</dbReference>
<proteinExistence type="predicted"/>
<dbReference type="SUPFAM" id="SSF53335">
    <property type="entry name" value="S-adenosyl-L-methionine-dependent methyltransferases"/>
    <property type="match status" value="1"/>
</dbReference>
<evidence type="ECO:0000313" key="4">
    <source>
        <dbReference type="Proteomes" id="UP000033014"/>
    </source>
</evidence>
<protein>
    <submittedName>
        <fullName evidence="3">Putative C-5 cytosine-specific DNA methylase I</fullName>
    </submittedName>
</protein>
<keyword evidence="2" id="KW-0808">Transferase</keyword>
<sequence length="224" mass="25692">MTKKLKVLELYAGTRSIGKAFEKRGHEVYSIEWDEKHPNINWYADISKITAKDILERFGQPDIIWMSPDCTTYSMAGISHHRRKAEDGQLEPISDYAKFCDELNWHTRALLEELKPKYYFIENPRGGMRKMHFAQNLPFGGERHTVTYCQYTTDLPLEQRRMKPTDILTNHPDPKFKAPCKNGAPCHVSAPRGSATGTQGIKGSVDRSRIPEELCNHVAKISEE</sequence>